<accession>A0A1M4PSY8</accession>
<dbReference type="GO" id="GO:0006313">
    <property type="term" value="P:DNA transposition"/>
    <property type="evidence" value="ECO:0007669"/>
    <property type="project" value="InterPro"/>
</dbReference>
<proteinExistence type="predicted"/>
<keyword evidence="4" id="KW-1185">Reference proteome</keyword>
<feature type="domain" description="InsA N-terminal zinc ribbon" evidence="1">
    <location>
        <begin position="5"/>
        <end position="36"/>
    </location>
</feature>
<dbReference type="SUPFAM" id="SSF53098">
    <property type="entry name" value="Ribonuclease H-like"/>
    <property type="match status" value="1"/>
</dbReference>
<name>A0A1M4PSY8_9FIRM</name>
<dbReference type="EMBL" id="LT669839">
    <property type="protein sequence ID" value="SHD78653.1"/>
    <property type="molecule type" value="Genomic_DNA"/>
</dbReference>
<dbReference type="Proteomes" id="UP000245423">
    <property type="component" value="Chromosome 1"/>
</dbReference>
<sequence length="161" mass="18758">MQKIVSVKCPKCNNKDSFYRYGKDRDGYQKYLCRKCNHQFAPFFNNLSLELIPMLDFNSDEWHADETVVKISGQKYYIWFIIDSETRFVLGCHLSPHRNSEQAFTPLNSVRDPGTTNAIVSDRYNAYKVPVKSVLGDSVKHIRVESFKDDISNNLIESFHH</sequence>
<dbReference type="InterPro" id="IPR012337">
    <property type="entry name" value="RNaseH-like_sf"/>
</dbReference>
<protein>
    <submittedName>
        <fullName evidence="3">Transposase</fullName>
    </submittedName>
</protein>
<organism evidence="3 4">
    <name type="scientific">[Clostridium] ultunense Esp</name>
    <dbReference type="NCBI Taxonomy" id="1288971"/>
    <lineage>
        <taxon>Bacteria</taxon>
        <taxon>Bacillati</taxon>
        <taxon>Bacillota</taxon>
        <taxon>Tissierellia</taxon>
        <taxon>Tissierellales</taxon>
        <taxon>Tepidimicrobiaceae</taxon>
        <taxon>Schnuerera</taxon>
    </lineage>
</organism>
<evidence type="ECO:0000259" key="1">
    <source>
        <dbReference type="Pfam" id="PF03811"/>
    </source>
</evidence>
<evidence type="ECO:0000313" key="4">
    <source>
        <dbReference type="Proteomes" id="UP000245423"/>
    </source>
</evidence>
<dbReference type="InterPro" id="IPR032874">
    <property type="entry name" value="DDE_dom"/>
</dbReference>
<dbReference type="Pfam" id="PF03811">
    <property type="entry name" value="Zn_ribbon_InsA"/>
    <property type="match status" value="1"/>
</dbReference>
<dbReference type="AlphaFoldDB" id="A0A1M4PSY8"/>
<gene>
    <name evidence="3" type="ORF">CUESP1_3330</name>
</gene>
<reference evidence="3 4" key="1">
    <citation type="submission" date="2016-11" db="EMBL/GenBank/DDBJ databases">
        <authorList>
            <person name="Manzoor S."/>
        </authorList>
    </citation>
    <scope>NUCLEOTIDE SEQUENCE [LARGE SCALE GENOMIC DNA]</scope>
    <source>
        <strain evidence="3">Clostridium ultunense strain Esp</strain>
    </source>
</reference>
<feature type="domain" description="DDE" evidence="2">
    <location>
        <begin position="60"/>
        <end position="160"/>
    </location>
</feature>
<dbReference type="Pfam" id="PF13610">
    <property type="entry name" value="DDE_Tnp_IS240"/>
    <property type="match status" value="1"/>
</dbReference>
<evidence type="ECO:0000313" key="3">
    <source>
        <dbReference type="EMBL" id="SHD78653.1"/>
    </source>
</evidence>
<dbReference type="SUPFAM" id="SSF57783">
    <property type="entry name" value="Zinc beta-ribbon"/>
    <property type="match status" value="1"/>
</dbReference>
<evidence type="ECO:0000259" key="2">
    <source>
        <dbReference type="Pfam" id="PF13610"/>
    </source>
</evidence>
<dbReference type="InterPro" id="IPR003220">
    <property type="entry name" value="InsA_N_dom_Znf"/>
</dbReference>